<protein>
    <submittedName>
        <fullName evidence="5">MerR family transcriptional regulator</fullName>
    </submittedName>
</protein>
<name>E6KZU9_9PAST</name>
<keyword evidence="2" id="KW-0238">DNA-binding</keyword>
<accession>E6KZU9</accession>
<dbReference type="HOGENOM" id="CLU_060077_2_0_6"/>
<dbReference type="PROSITE" id="PS50937">
    <property type="entry name" value="HTH_MERR_2"/>
    <property type="match status" value="1"/>
</dbReference>
<evidence type="ECO:0000256" key="2">
    <source>
        <dbReference type="ARBA" id="ARBA00023125"/>
    </source>
</evidence>
<dbReference type="PRINTS" id="PR00040">
    <property type="entry name" value="HTHMERR"/>
</dbReference>
<sequence>MVNIWGEEEMKVNELSKRTGIHLETIRYYEKQGVLPEPKRQANGYRSYDEESITQLIFIKNCRTLGFSLEDIKQLNALKFHTANHYYADKLVLKQLTRVEEKISQLQDIKAFLQSIAIKGKHSKSECKAIAGLQAKRKETV</sequence>
<evidence type="ECO:0000256" key="3">
    <source>
        <dbReference type="ARBA" id="ARBA00023163"/>
    </source>
</evidence>
<keyword evidence="3" id="KW-0804">Transcription</keyword>
<evidence type="ECO:0000313" key="6">
    <source>
        <dbReference type="Proteomes" id="UP000032871"/>
    </source>
</evidence>
<keyword evidence="1" id="KW-0805">Transcription regulation</keyword>
<keyword evidence="6" id="KW-1185">Reference proteome</keyword>
<evidence type="ECO:0000313" key="5">
    <source>
        <dbReference type="EMBL" id="EFU67046.1"/>
    </source>
</evidence>
<feature type="domain" description="HTH merR-type" evidence="4">
    <location>
        <begin position="9"/>
        <end position="78"/>
    </location>
</feature>
<dbReference type="InterPro" id="IPR047057">
    <property type="entry name" value="MerR_fam"/>
</dbReference>
<reference evidence="5 6" key="1">
    <citation type="submission" date="2010-12" db="EMBL/GenBank/DDBJ databases">
        <authorList>
            <person name="Muzny D."/>
            <person name="Qin X."/>
            <person name="Deng J."/>
            <person name="Jiang H."/>
            <person name="Liu Y."/>
            <person name="Qu J."/>
            <person name="Song X.-Z."/>
            <person name="Zhang L."/>
            <person name="Thornton R."/>
            <person name="Coyle M."/>
            <person name="Francisco L."/>
            <person name="Jackson L."/>
            <person name="Javaid M."/>
            <person name="Korchina V."/>
            <person name="Kovar C."/>
            <person name="Mata R."/>
            <person name="Mathew T."/>
            <person name="Ngo R."/>
            <person name="Nguyen L."/>
            <person name="Nguyen N."/>
            <person name="Okwuonu G."/>
            <person name="Ongeri F."/>
            <person name="Pham C."/>
            <person name="Simmons D."/>
            <person name="Wilczek-Boney K."/>
            <person name="Hale W."/>
            <person name="Jakkamsetti A."/>
            <person name="Pham P."/>
            <person name="Ruth R."/>
            <person name="San Lucas F."/>
            <person name="Warren J."/>
            <person name="Zhang J."/>
            <person name="Zhao Z."/>
            <person name="Zhou C."/>
            <person name="Zhu D."/>
            <person name="Lee S."/>
            <person name="Bess C."/>
            <person name="Blankenburg K."/>
            <person name="Forbes L."/>
            <person name="Fu Q."/>
            <person name="Gubbala S."/>
            <person name="Hirani K."/>
            <person name="Jayaseelan J.C."/>
            <person name="Lara F."/>
            <person name="Munidasa M."/>
            <person name="Palculict T."/>
            <person name="Patil S."/>
            <person name="Pu L.-L."/>
            <person name="Saada N."/>
            <person name="Tang L."/>
            <person name="Weissenberger G."/>
            <person name="Zhu Y."/>
            <person name="Hemphill L."/>
            <person name="Shang Y."/>
            <person name="Youmans B."/>
            <person name="Ayvaz T."/>
            <person name="Ross M."/>
            <person name="Santibanez J."/>
            <person name="Aqrawi P."/>
            <person name="Gross S."/>
            <person name="Joshi V."/>
            <person name="Fowler G."/>
            <person name="Nazareth L."/>
            <person name="Reid J."/>
            <person name="Worley K."/>
            <person name="Petrosino J."/>
            <person name="Highlander S."/>
            <person name="Gibbs R."/>
        </authorList>
    </citation>
    <scope>NUCLEOTIDE SEQUENCE [LARGE SCALE GENOMIC DNA]</scope>
    <source>
        <strain evidence="5 6">ATCC 33393</strain>
    </source>
</reference>
<dbReference type="Pfam" id="PF13411">
    <property type="entry name" value="MerR_1"/>
    <property type="match status" value="1"/>
</dbReference>
<organism evidence="5 6">
    <name type="scientific">Aggregatibacter segnis ATCC 33393</name>
    <dbReference type="NCBI Taxonomy" id="888057"/>
    <lineage>
        <taxon>Bacteria</taxon>
        <taxon>Pseudomonadati</taxon>
        <taxon>Pseudomonadota</taxon>
        <taxon>Gammaproteobacteria</taxon>
        <taxon>Pasteurellales</taxon>
        <taxon>Pasteurellaceae</taxon>
        <taxon>Aggregatibacter</taxon>
    </lineage>
</organism>
<comment type="caution">
    <text evidence="5">The sequence shown here is derived from an EMBL/GenBank/DDBJ whole genome shotgun (WGS) entry which is preliminary data.</text>
</comment>
<dbReference type="AlphaFoldDB" id="E6KZU9"/>
<dbReference type="SMART" id="SM00422">
    <property type="entry name" value="HTH_MERR"/>
    <property type="match status" value="1"/>
</dbReference>
<evidence type="ECO:0000256" key="1">
    <source>
        <dbReference type="ARBA" id="ARBA00023015"/>
    </source>
</evidence>
<dbReference type="GO" id="GO:0003700">
    <property type="term" value="F:DNA-binding transcription factor activity"/>
    <property type="evidence" value="ECO:0007669"/>
    <property type="project" value="InterPro"/>
</dbReference>
<dbReference type="STRING" id="739.GCA_001059425_00930"/>
<dbReference type="SUPFAM" id="SSF46955">
    <property type="entry name" value="Putative DNA-binding domain"/>
    <property type="match status" value="1"/>
</dbReference>
<evidence type="ECO:0000259" key="4">
    <source>
        <dbReference type="PROSITE" id="PS50937"/>
    </source>
</evidence>
<dbReference type="EMBL" id="AEPS01000011">
    <property type="protein sequence ID" value="EFU67046.1"/>
    <property type="molecule type" value="Genomic_DNA"/>
</dbReference>
<dbReference type="PANTHER" id="PTHR30204">
    <property type="entry name" value="REDOX-CYCLING DRUG-SENSING TRANSCRIPTIONAL ACTIVATOR SOXR"/>
    <property type="match status" value="1"/>
</dbReference>
<proteinExistence type="predicted"/>
<dbReference type="GO" id="GO:0003677">
    <property type="term" value="F:DNA binding"/>
    <property type="evidence" value="ECO:0007669"/>
    <property type="project" value="UniProtKB-KW"/>
</dbReference>
<dbReference type="InterPro" id="IPR009061">
    <property type="entry name" value="DNA-bd_dom_put_sf"/>
</dbReference>
<dbReference type="PANTHER" id="PTHR30204:SF94">
    <property type="entry name" value="HEAVY METAL-DEPENDENT TRANSCRIPTIONAL REGULATOR HI_0293-RELATED"/>
    <property type="match status" value="1"/>
</dbReference>
<dbReference type="Gene3D" id="1.10.1660.10">
    <property type="match status" value="1"/>
</dbReference>
<dbReference type="InterPro" id="IPR000551">
    <property type="entry name" value="MerR-type_HTH_dom"/>
</dbReference>
<dbReference type="Proteomes" id="UP000032871">
    <property type="component" value="Unassembled WGS sequence"/>
</dbReference>
<gene>
    <name evidence="5" type="primary">soxR</name>
    <name evidence="5" type="ORF">HMPREF9064_1681</name>
</gene>